<protein>
    <submittedName>
        <fullName evidence="1">Uncharacterized protein</fullName>
    </submittedName>
</protein>
<accession>A0AAP0LY45</accession>
<dbReference type="EMBL" id="JBCGBO010000024">
    <property type="protein sequence ID" value="KAK9183330.1"/>
    <property type="molecule type" value="Genomic_DNA"/>
</dbReference>
<reference evidence="1 2" key="1">
    <citation type="submission" date="2024-05" db="EMBL/GenBank/DDBJ databases">
        <title>Haplotype-resolved chromosome-level genome assembly of Huyou (Citrus changshanensis).</title>
        <authorList>
            <person name="Miao C."/>
            <person name="Chen W."/>
            <person name="Wu Y."/>
            <person name="Wang L."/>
            <person name="Zhao S."/>
            <person name="Grierson D."/>
            <person name="Xu C."/>
            <person name="Chen K."/>
        </authorList>
    </citation>
    <scope>NUCLEOTIDE SEQUENCE [LARGE SCALE GENOMIC DNA]</scope>
    <source>
        <strain evidence="1">01-14</strain>
        <tissue evidence="1">Leaf</tissue>
    </source>
</reference>
<gene>
    <name evidence="1" type="ORF">WN944_026481</name>
</gene>
<sequence>MSYDVWISTEEQERYEKILSAFTEVAGVASGCAESCNMVLDWIKNTLKTLPEKVSSETNQPTAIGQGGRNINVENTTNIFDLVVTRKKVVHLTKGKRTNFKRGKQKKKKVVPSSISVKESQGNVPLKNDLGKKSKVIPSSISVEESQGNIPFSEGISEIATQKSTEPENAFHPLFIYDQQILTTPYDHRILHIFTVSFEVHFCQMTLRLRDYWS</sequence>
<comment type="caution">
    <text evidence="1">The sequence shown here is derived from an EMBL/GenBank/DDBJ whole genome shotgun (WGS) entry which is preliminary data.</text>
</comment>
<evidence type="ECO:0000313" key="2">
    <source>
        <dbReference type="Proteomes" id="UP001428341"/>
    </source>
</evidence>
<dbReference type="Proteomes" id="UP001428341">
    <property type="component" value="Unassembled WGS sequence"/>
</dbReference>
<organism evidence="1 2">
    <name type="scientific">Citrus x changshan-huyou</name>
    <dbReference type="NCBI Taxonomy" id="2935761"/>
    <lineage>
        <taxon>Eukaryota</taxon>
        <taxon>Viridiplantae</taxon>
        <taxon>Streptophyta</taxon>
        <taxon>Embryophyta</taxon>
        <taxon>Tracheophyta</taxon>
        <taxon>Spermatophyta</taxon>
        <taxon>Magnoliopsida</taxon>
        <taxon>eudicotyledons</taxon>
        <taxon>Gunneridae</taxon>
        <taxon>Pentapetalae</taxon>
        <taxon>rosids</taxon>
        <taxon>malvids</taxon>
        <taxon>Sapindales</taxon>
        <taxon>Rutaceae</taxon>
        <taxon>Aurantioideae</taxon>
        <taxon>Citrus</taxon>
    </lineage>
</organism>
<keyword evidence="2" id="KW-1185">Reference proteome</keyword>
<dbReference type="AlphaFoldDB" id="A0AAP0LY45"/>
<proteinExistence type="predicted"/>
<name>A0AAP0LY45_9ROSI</name>
<evidence type="ECO:0000313" key="1">
    <source>
        <dbReference type="EMBL" id="KAK9183330.1"/>
    </source>
</evidence>